<keyword evidence="1" id="KW-0695">RNA-directed DNA polymerase</keyword>
<keyword evidence="1" id="KW-0808">Transferase</keyword>
<keyword evidence="1" id="KW-0548">Nucleotidyltransferase</keyword>
<protein>
    <submittedName>
        <fullName evidence="1">Putative reverse transcriptase domain-containing protein</fullName>
    </submittedName>
</protein>
<dbReference type="GO" id="GO:0003964">
    <property type="term" value="F:RNA-directed DNA polymerase activity"/>
    <property type="evidence" value="ECO:0007669"/>
    <property type="project" value="UniProtKB-KW"/>
</dbReference>
<sequence length="158" mass="18610">MQREKIIAYASRHLKRHYLYGMKCVVFTGHKSLQHILDQKRLNIRQRIWLELQSDHDCEIICHQGKANVVEDALSRKERIKQLRVRALVMTIGMNLPKQILNDQAEARNEENYVTEDLHGIINKLKPHDDETLCLNNRSWIPCYGDLRALIMNESHKS</sequence>
<dbReference type="AlphaFoldDB" id="A0A699US83"/>
<comment type="caution">
    <text evidence="1">The sequence shown here is derived from an EMBL/GenBank/DDBJ whole genome shotgun (WGS) entry which is preliminary data.</text>
</comment>
<name>A0A699US83_TANCI</name>
<dbReference type="SUPFAM" id="SSF56672">
    <property type="entry name" value="DNA/RNA polymerases"/>
    <property type="match status" value="1"/>
</dbReference>
<dbReference type="InterPro" id="IPR043502">
    <property type="entry name" value="DNA/RNA_pol_sf"/>
</dbReference>
<dbReference type="EMBL" id="BKCJ011363344">
    <property type="protein sequence ID" value="GFD25785.1"/>
    <property type="molecule type" value="Genomic_DNA"/>
</dbReference>
<reference evidence="1" key="1">
    <citation type="journal article" date="2019" name="Sci. Rep.">
        <title>Draft genome of Tanacetum cinerariifolium, the natural source of mosquito coil.</title>
        <authorList>
            <person name="Yamashiro T."/>
            <person name="Shiraishi A."/>
            <person name="Satake H."/>
            <person name="Nakayama K."/>
        </authorList>
    </citation>
    <scope>NUCLEOTIDE SEQUENCE</scope>
</reference>
<accession>A0A699US83</accession>
<proteinExistence type="predicted"/>
<organism evidence="1">
    <name type="scientific">Tanacetum cinerariifolium</name>
    <name type="common">Dalmatian daisy</name>
    <name type="synonym">Chrysanthemum cinerariifolium</name>
    <dbReference type="NCBI Taxonomy" id="118510"/>
    <lineage>
        <taxon>Eukaryota</taxon>
        <taxon>Viridiplantae</taxon>
        <taxon>Streptophyta</taxon>
        <taxon>Embryophyta</taxon>
        <taxon>Tracheophyta</taxon>
        <taxon>Spermatophyta</taxon>
        <taxon>Magnoliopsida</taxon>
        <taxon>eudicotyledons</taxon>
        <taxon>Gunneridae</taxon>
        <taxon>Pentapetalae</taxon>
        <taxon>asterids</taxon>
        <taxon>campanulids</taxon>
        <taxon>Asterales</taxon>
        <taxon>Asteraceae</taxon>
        <taxon>Asteroideae</taxon>
        <taxon>Anthemideae</taxon>
        <taxon>Anthemidinae</taxon>
        <taxon>Tanacetum</taxon>
    </lineage>
</organism>
<feature type="non-terminal residue" evidence="1">
    <location>
        <position position="158"/>
    </location>
</feature>
<evidence type="ECO:0000313" key="1">
    <source>
        <dbReference type="EMBL" id="GFD25785.1"/>
    </source>
</evidence>
<gene>
    <name evidence="1" type="ORF">Tci_897754</name>
</gene>